<evidence type="ECO:0000256" key="1">
    <source>
        <dbReference type="SAM" id="Phobius"/>
    </source>
</evidence>
<evidence type="ECO:0000313" key="3">
    <source>
        <dbReference type="Proteomes" id="UP000573729"/>
    </source>
</evidence>
<name>A0A7W7BMN5_9MICO</name>
<protein>
    <submittedName>
        <fullName evidence="2">Uncharacterized protein</fullName>
    </submittedName>
</protein>
<gene>
    <name evidence="2" type="ORF">BKA24_000182</name>
</gene>
<dbReference type="EMBL" id="JACHMD010000001">
    <property type="protein sequence ID" value="MBB4665473.1"/>
    <property type="molecule type" value="Genomic_DNA"/>
</dbReference>
<dbReference type="Proteomes" id="UP000573729">
    <property type="component" value="Unassembled WGS sequence"/>
</dbReference>
<comment type="caution">
    <text evidence="2">The sequence shown here is derived from an EMBL/GenBank/DDBJ whole genome shotgun (WGS) entry which is preliminary data.</text>
</comment>
<sequence length="251" mass="26861">MSLADARIRRFSAITWLTGSVAAIVVALLTMPFLGVNPDTGGLIFTDPNRYELRPWENPDIGELEIVDDEIVGTADGGWIDLPAGDALWVIGPVTEGGENYTNVYQQLDAGVSVTVERPEYIGLISDGRDQVIFPGRTGGRLWFAPRLTDWKATVTLEEPTPFGGPTVSGEGPALLVYDGEALSGRFTFTGDGFFTVDAIVPGAVTELVEGVDDVDQRASWVTSDTVVLRVDVDDGAGSWTITLDQPASTP</sequence>
<keyword evidence="1" id="KW-1133">Transmembrane helix</keyword>
<evidence type="ECO:0000313" key="2">
    <source>
        <dbReference type="EMBL" id="MBB4665473.1"/>
    </source>
</evidence>
<organism evidence="2 3">
    <name type="scientific">Microbacterium marinum</name>
    <dbReference type="NCBI Taxonomy" id="421115"/>
    <lineage>
        <taxon>Bacteria</taxon>
        <taxon>Bacillati</taxon>
        <taxon>Actinomycetota</taxon>
        <taxon>Actinomycetes</taxon>
        <taxon>Micrococcales</taxon>
        <taxon>Microbacteriaceae</taxon>
        <taxon>Microbacterium</taxon>
    </lineage>
</organism>
<accession>A0A7W7BMN5</accession>
<proteinExistence type="predicted"/>
<keyword evidence="1" id="KW-0472">Membrane</keyword>
<keyword evidence="3" id="KW-1185">Reference proteome</keyword>
<keyword evidence="1" id="KW-0812">Transmembrane</keyword>
<feature type="transmembrane region" description="Helical" evidence="1">
    <location>
        <begin position="12"/>
        <end position="34"/>
    </location>
</feature>
<dbReference type="RefSeq" id="WP_184214402.1">
    <property type="nucleotide sequence ID" value="NZ_JACHMD010000001.1"/>
</dbReference>
<dbReference type="AlphaFoldDB" id="A0A7W7BMN5"/>
<reference evidence="2 3" key="1">
    <citation type="submission" date="2020-08" db="EMBL/GenBank/DDBJ databases">
        <title>Sequencing the genomes of 1000 actinobacteria strains.</title>
        <authorList>
            <person name="Klenk H.-P."/>
        </authorList>
    </citation>
    <scope>NUCLEOTIDE SEQUENCE [LARGE SCALE GENOMIC DNA]</scope>
    <source>
        <strain evidence="2 3">DSM 24947</strain>
    </source>
</reference>